<comment type="caution">
    <text evidence="3">The sequence shown here is derived from an EMBL/GenBank/DDBJ whole genome shotgun (WGS) entry which is preliminary data.</text>
</comment>
<reference evidence="3" key="1">
    <citation type="submission" date="2023-03" db="EMBL/GenBank/DDBJ databases">
        <authorList>
            <person name="Steffen K."/>
            <person name="Cardenas P."/>
        </authorList>
    </citation>
    <scope>NUCLEOTIDE SEQUENCE</scope>
</reference>
<evidence type="ECO:0000313" key="4">
    <source>
        <dbReference type="Proteomes" id="UP001174909"/>
    </source>
</evidence>
<feature type="transmembrane region" description="Helical" evidence="2">
    <location>
        <begin position="133"/>
        <end position="156"/>
    </location>
</feature>
<proteinExistence type="predicted"/>
<accession>A0AA35X7W2</accession>
<keyword evidence="2" id="KW-0812">Transmembrane</keyword>
<dbReference type="EMBL" id="CASHTH010003191">
    <property type="protein sequence ID" value="CAI8041455.1"/>
    <property type="molecule type" value="Genomic_DNA"/>
</dbReference>
<dbReference type="AlphaFoldDB" id="A0AA35X7W2"/>
<dbReference type="Proteomes" id="UP001174909">
    <property type="component" value="Unassembled WGS sequence"/>
</dbReference>
<keyword evidence="4" id="KW-1185">Reference proteome</keyword>
<organism evidence="3 4">
    <name type="scientific">Geodia barretti</name>
    <name type="common">Barrett's horny sponge</name>
    <dbReference type="NCBI Taxonomy" id="519541"/>
    <lineage>
        <taxon>Eukaryota</taxon>
        <taxon>Metazoa</taxon>
        <taxon>Porifera</taxon>
        <taxon>Demospongiae</taxon>
        <taxon>Heteroscleromorpha</taxon>
        <taxon>Tetractinellida</taxon>
        <taxon>Astrophorina</taxon>
        <taxon>Geodiidae</taxon>
        <taxon>Geodia</taxon>
    </lineage>
</organism>
<feature type="region of interest" description="Disordered" evidence="1">
    <location>
        <begin position="62"/>
        <end position="123"/>
    </location>
</feature>
<feature type="compositionally biased region" description="Low complexity" evidence="1">
    <location>
        <begin position="62"/>
        <end position="92"/>
    </location>
</feature>
<gene>
    <name evidence="3" type="ORF">GBAR_LOCUS23055</name>
</gene>
<evidence type="ECO:0000256" key="1">
    <source>
        <dbReference type="SAM" id="MobiDB-lite"/>
    </source>
</evidence>
<name>A0AA35X7W2_GEOBA</name>
<keyword evidence="2" id="KW-0472">Membrane</keyword>
<protein>
    <submittedName>
        <fullName evidence="3">Uncharacterized protein</fullName>
    </submittedName>
</protein>
<evidence type="ECO:0000256" key="2">
    <source>
        <dbReference type="SAM" id="Phobius"/>
    </source>
</evidence>
<sequence>MALVGTRVEAIREGNTNLTVKTDILLDPETGLVVERKTVVAEVQTEDGKTAVIAGQRTTVAAVQPRPSPVPQRRAIQAAPAQQQSPQYIIIAPEPPRQPTPQHVTREPPRTVHYSAPPSPQHYRRKRSAEDKCAIHCAFCFFSLFFPPLFCCWLLYCCSSDDN</sequence>
<keyword evidence="2" id="KW-1133">Transmembrane helix</keyword>
<evidence type="ECO:0000313" key="3">
    <source>
        <dbReference type="EMBL" id="CAI8041455.1"/>
    </source>
</evidence>